<accession>A0AAD8UXL3</accession>
<sequence>MAGVDDDDDDDFFVEPLLYDEAKLFARMDAAREACLRAEEEQARKHEERRRRGAAHRAVLNSILEHDPKTGREVYTRYSFTDFSVFDIDEESLIPPMRFTNSGYIRGINLEDSANILSVKIASSDRGFPINVYGTIIPDADACALTWCRAAPWSYIPCRSRGSSPPPIAGACRDRLLAVSTSASSQSAFPGSAAGVCHAEVVALGASSSDGNATQPTGELHAYTTSAVRFYLRHQHSSRTLVIYCSMAVRLVREAASAAVDGGEVSGVRSAAMGSSAMLDLF</sequence>
<name>A0AAD8UXL3_LOLMU</name>
<keyword evidence="2" id="KW-1185">Reference proteome</keyword>
<gene>
    <name evidence="1" type="ORF">QYE76_017793</name>
</gene>
<comment type="caution">
    <text evidence="1">The sequence shown here is derived from an EMBL/GenBank/DDBJ whole genome shotgun (WGS) entry which is preliminary data.</text>
</comment>
<protein>
    <submittedName>
        <fullName evidence="1">Uncharacterized protein</fullName>
    </submittedName>
</protein>
<dbReference type="EMBL" id="JAUUTY010000951">
    <property type="protein sequence ID" value="KAK1566403.1"/>
    <property type="molecule type" value="Genomic_DNA"/>
</dbReference>
<evidence type="ECO:0000313" key="1">
    <source>
        <dbReference type="EMBL" id="KAK1566403.1"/>
    </source>
</evidence>
<proteinExistence type="predicted"/>
<reference evidence="1" key="1">
    <citation type="submission" date="2023-07" db="EMBL/GenBank/DDBJ databases">
        <title>A chromosome-level genome assembly of Lolium multiflorum.</title>
        <authorList>
            <person name="Chen Y."/>
            <person name="Copetti D."/>
            <person name="Kolliker R."/>
            <person name="Studer B."/>
        </authorList>
    </citation>
    <scope>NUCLEOTIDE SEQUENCE</scope>
    <source>
        <strain evidence="1">02402/16</strain>
        <tissue evidence="1">Leaf</tissue>
    </source>
</reference>
<organism evidence="1 2">
    <name type="scientific">Lolium multiflorum</name>
    <name type="common">Italian ryegrass</name>
    <name type="synonym">Lolium perenne subsp. multiflorum</name>
    <dbReference type="NCBI Taxonomy" id="4521"/>
    <lineage>
        <taxon>Eukaryota</taxon>
        <taxon>Viridiplantae</taxon>
        <taxon>Streptophyta</taxon>
        <taxon>Embryophyta</taxon>
        <taxon>Tracheophyta</taxon>
        <taxon>Spermatophyta</taxon>
        <taxon>Magnoliopsida</taxon>
        <taxon>Liliopsida</taxon>
        <taxon>Poales</taxon>
        <taxon>Poaceae</taxon>
        <taxon>BOP clade</taxon>
        <taxon>Pooideae</taxon>
        <taxon>Poodae</taxon>
        <taxon>Poeae</taxon>
        <taxon>Poeae Chloroplast Group 2 (Poeae type)</taxon>
        <taxon>Loliodinae</taxon>
        <taxon>Loliinae</taxon>
        <taxon>Lolium</taxon>
    </lineage>
</organism>
<dbReference type="AlphaFoldDB" id="A0AAD8UXL3"/>
<dbReference type="Proteomes" id="UP001231189">
    <property type="component" value="Unassembled WGS sequence"/>
</dbReference>
<evidence type="ECO:0000313" key="2">
    <source>
        <dbReference type="Proteomes" id="UP001231189"/>
    </source>
</evidence>